<evidence type="ECO:0000313" key="3">
    <source>
        <dbReference type="EMBL" id="OEL37664.1"/>
    </source>
</evidence>
<keyword evidence="4" id="KW-1185">Reference proteome</keyword>
<name>A0A1E5WK05_9POAL</name>
<dbReference type="OrthoDB" id="1936278at2759"/>
<dbReference type="GO" id="GO:0009733">
    <property type="term" value="P:response to auxin"/>
    <property type="evidence" value="ECO:0007669"/>
    <property type="project" value="InterPro"/>
</dbReference>
<evidence type="ECO:0000256" key="1">
    <source>
        <dbReference type="ARBA" id="ARBA00006974"/>
    </source>
</evidence>
<evidence type="ECO:0000256" key="2">
    <source>
        <dbReference type="SAM" id="MobiDB-lite"/>
    </source>
</evidence>
<feature type="compositionally biased region" description="Polar residues" evidence="2">
    <location>
        <begin position="1"/>
        <end position="12"/>
    </location>
</feature>
<dbReference type="PANTHER" id="PTHR31175:SF112">
    <property type="entry name" value="SAUR55-AUXIN-RESPONSIVE SAUR FAMILY MEMBER"/>
    <property type="match status" value="1"/>
</dbReference>
<gene>
    <name evidence="3" type="ORF">BAE44_0001317</name>
</gene>
<proteinExistence type="inferred from homology"/>
<accession>A0A1E5WK05</accession>
<comment type="similarity">
    <text evidence="1">Belongs to the ARG7 family.</text>
</comment>
<dbReference type="PANTHER" id="PTHR31175">
    <property type="entry name" value="AUXIN-RESPONSIVE FAMILY PROTEIN"/>
    <property type="match status" value="1"/>
</dbReference>
<feature type="compositionally biased region" description="Polar residues" evidence="2">
    <location>
        <begin position="42"/>
        <end position="51"/>
    </location>
</feature>
<feature type="region of interest" description="Disordered" evidence="2">
    <location>
        <begin position="73"/>
        <end position="96"/>
    </location>
</feature>
<dbReference type="AlphaFoldDB" id="A0A1E5WK05"/>
<organism evidence="3 4">
    <name type="scientific">Dichanthelium oligosanthes</name>
    <dbReference type="NCBI Taxonomy" id="888268"/>
    <lineage>
        <taxon>Eukaryota</taxon>
        <taxon>Viridiplantae</taxon>
        <taxon>Streptophyta</taxon>
        <taxon>Embryophyta</taxon>
        <taxon>Tracheophyta</taxon>
        <taxon>Spermatophyta</taxon>
        <taxon>Magnoliopsida</taxon>
        <taxon>Liliopsida</taxon>
        <taxon>Poales</taxon>
        <taxon>Poaceae</taxon>
        <taxon>PACMAD clade</taxon>
        <taxon>Panicoideae</taxon>
        <taxon>Panicodae</taxon>
        <taxon>Paniceae</taxon>
        <taxon>Dichantheliinae</taxon>
        <taxon>Dichanthelium</taxon>
    </lineage>
</organism>
<feature type="region of interest" description="Disordered" evidence="2">
    <location>
        <begin position="1"/>
        <end position="51"/>
    </location>
</feature>
<dbReference type="EMBL" id="LWDX02004740">
    <property type="protein sequence ID" value="OEL37664.1"/>
    <property type="molecule type" value="Genomic_DNA"/>
</dbReference>
<reference evidence="3 4" key="1">
    <citation type="submission" date="2016-09" db="EMBL/GenBank/DDBJ databases">
        <title>The draft genome of Dichanthelium oligosanthes: A C3 panicoid grass species.</title>
        <authorList>
            <person name="Studer A.J."/>
            <person name="Schnable J.C."/>
            <person name="Brutnell T.P."/>
        </authorList>
    </citation>
    <scope>NUCLEOTIDE SEQUENCE [LARGE SCALE GENOMIC DNA]</scope>
    <source>
        <strain evidence="4">cv. Kellogg 1175</strain>
        <tissue evidence="3">Leaf</tissue>
    </source>
</reference>
<sequence>MAYSMTAASQGSVIRPSSPAKPNSSRDIRRSSAKTAVLRHASGTSNRAPSSVYTAQWPLLASEHSSASFAAAPQRLTPTPTKEPEGSSGPSTSMASKGHCVVYSADGRRFEVPLAYLGTVVFGELLMLSQEEFGFASEDGKITLPCDAVVVDPLDSCTRVELLGNGQDHEHGGCDVARRVWEYDLDEILGVECLALARAGRSVVSVLGFGQHLCRDSHAERKGEPATMISAKRLAQMARKRLMPIPAKESEESCSTSTSVAGKGHCVVYSADGRRFEVPLAYLGTVVFGELLMLSQEEFGFTSDDGRIMLPCDAAVVEYVMSLLRRNASEEVVRAFLSSMVRPCHPVSGVAPCNRQLSVWA</sequence>
<evidence type="ECO:0000313" key="4">
    <source>
        <dbReference type="Proteomes" id="UP000095767"/>
    </source>
</evidence>
<dbReference type="Pfam" id="PF02519">
    <property type="entry name" value="Auxin_inducible"/>
    <property type="match status" value="2"/>
</dbReference>
<protein>
    <submittedName>
        <fullName evidence="3">Auxin-responsive protein SAUR36</fullName>
    </submittedName>
</protein>
<dbReference type="InterPro" id="IPR003676">
    <property type="entry name" value="SAUR_fam"/>
</dbReference>
<dbReference type="Proteomes" id="UP000095767">
    <property type="component" value="Unassembled WGS sequence"/>
</dbReference>
<comment type="caution">
    <text evidence="3">The sequence shown here is derived from an EMBL/GenBank/DDBJ whole genome shotgun (WGS) entry which is preliminary data.</text>
</comment>